<evidence type="ECO:0000256" key="8">
    <source>
        <dbReference type="SAM" id="MobiDB-lite"/>
    </source>
</evidence>
<feature type="transmembrane region" description="Helical" evidence="9">
    <location>
        <begin position="174"/>
        <end position="199"/>
    </location>
</feature>
<dbReference type="EMBL" id="JASITI010000004">
    <property type="protein sequence ID" value="MDK9494951.1"/>
    <property type="molecule type" value="Genomic_DNA"/>
</dbReference>
<evidence type="ECO:0000256" key="9">
    <source>
        <dbReference type="SAM" id="Phobius"/>
    </source>
</evidence>
<evidence type="ECO:0000256" key="4">
    <source>
        <dbReference type="ARBA" id="ARBA00022692"/>
    </source>
</evidence>
<keyword evidence="5 9" id="KW-1133">Transmembrane helix</keyword>
<feature type="transmembrane region" description="Helical" evidence="9">
    <location>
        <begin position="206"/>
        <end position="225"/>
    </location>
</feature>
<feature type="transmembrane region" description="Helical" evidence="9">
    <location>
        <begin position="131"/>
        <end position="154"/>
    </location>
</feature>
<organism evidence="10 11">
    <name type="scientific">Streptomyces katrae</name>
    <dbReference type="NCBI Taxonomy" id="68223"/>
    <lineage>
        <taxon>Bacteria</taxon>
        <taxon>Bacillati</taxon>
        <taxon>Actinomycetota</taxon>
        <taxon>Actinomycetes</taxon>
        <taxon>Kitasatosporales</taxon>
        <taxon>Streptomycetaceae</taxon>
        <taxon>Streptomyces</taxon>
    </lineage>
</organism>
<feature type="compositionally biased region" description="Low complexity" evidence="8">
    <location>
        <begin position="384"/>
        <end position="401"/>
    </location>
</feature>
<evidence type="ECO:0000256" key="5">
    <source>
        <dbReference type="ARBA" id="ARBA00022989"/>
    </source>
</evidence>
<reference evidence="10 11" key="1">
    <citation type="submission" date="2023-05" db="EMBL/GenBank/DDBJ databases">
        <title>Sequencing and Assembly of Streptomyces sp. NP73.</title>
        <authorList>
            <person name="Konwar A.N."/>
            <person name="Saikia K."/>
            <person name="Thakur D."/>
        </authorList>
    </citation>
    <scope>NUCLEOTIDE SEQUENCE [LARGE SCALE GENOMIC DNA]</scope>
    <source>
        <strain evidence="10 11">NP73</strain>
    </source>
</reference>
<proteinExistence type="inferred from homology"/>
<evidence type="ECO:0000256" key="6">
    <source>
        <dbReference type="ARBA" id="ARBA00023136"/>
    </source>
</evidence>
<evidence type="ECO:0000256" key="7">
    <source>
        <dbReference type="ARBA" id="ARBA00024033"/>
    </source>
</evidence>
<name>A0ABT7GMZ4_9ACTN</name>
<evidence type="ECO:0000313" key="10">
    <source>
        <dbReference type="EMBL" id="MDK9494951.1"/>
    </source>
</evidence>
<evidence type="ECO:0000256" key="1">
    <source>
        <dbReference type="ARBA" id="ARBA00004651"/>
    </source>
</evidence>
<evidence type="ECO:0000256" key="2">
    <source>
        <dbReference type="ARBA" id="ARBA00022475"/>
    </source>
</evidence>
<keyword evidence="6 9" id="KW-0472">Membrane</keyword>
<evidence type="ECO:0000256" key="3">
    <source>
        <dbReference type="ARBA" id="ARBA00022679"/>
    </source>
</evidence>
<dbReference type="Pfam" id="PF09594">
    <property type="entry name" value="GT87"/>
    <property type="match status" value="1"/>
</dbReference>
<protein>
    <submittedName>
        <fullName evidence="10">Glycosyltransferase family 87 protein</fullName>
    </submittedName>
</protein>
<keyword evidence="2" id="KW-1003">Cell membrane</keyword>
<dbReference type="RefSeq" id="WP_285340678.1">
    <property type="nucleotide sequence ID" value="NZ_JASITI010000004.1"/>
</dbReference>
<gene>
    <name evidence="10" type="ORF">QEZ40_004384</name>
</gene>
<evidence type="ECO:0000313" key="11">
    <source>
        <dbReference type="Proteomes" id="UP001223390"/>
    </source>
</evidence>
<keyword evidence="11" id="KW-1185">Reference proteome</keyword>
<feature type="transmembrane region" description="Helical" evidence="9">
    <location>
        <begin position="103"/>
        <end position="124"/>
    </location>
</feature>
<feature type="region of interest" description="Disordered" evidence="8">
    <location>
        <begin position="384"/>
        <end position="412"/>
    </location>
</feature>
<comment type="similarity">
    <text evidence="7">Belongs to the glycosyltransferase 87 family.</text>
</comment>
<keyword evidence="4 9" id="KW-0812">Transmembrane</keyword>
<feature type="transmembrane region" description="Helical" evidence="9">
    <location>
        <begin position="28"/>
        <end position="45"/>
    </location>
</feature>
<accession>A0ABT7GMZ4</accession>
<feature type="transmembrane region" description="Helical" evidence="9">
    <location>
        <begin position="344"/>
        <end position="365"/>
    </location>
</feature>
<feature type="compositionally biased region" description="Basic and acidic residues" evidence="8">
    <location>
        <begin position="402"/>
        <end position="412"/>
    </location>
</feature>
<dbReference type="Proteomes" id="UP001223390">
    <property type="component" value="Unassembled WGS sequence"/>
</dbReference>
<dbReference type="InterPro" id="IPR018584">
    <property type="entry name" value="GT87"/>
</dbReference>
<comment type="caution">
    <text evidence="10">The sequence shown here is derived from an EMBL/GenBank/DDBJ whole genome shotgun (WGS) entry which is preliminary data.</text>
</comment>
<feature type="transmembrane region" description="Helical" evidence="9">
    <location>
        <begin position="267"/>
        <end position="287"/>
    </location>
</feature>
<comment type="subcellular location">
    <subcellularLocation>
        <location evidence="1">Cell membrane</location>
        <topology evidence="1">Multi-pass membrane protein</topology>
    </subcellularLocation>
</comment>
<keyword evidence="3" id="KW-0808">Transferase</keyword>
<sequence length="412" mass="43693">MRSAPGTRRSAGAGNGDPRLFDWLRGRAPLALVAAAVALLANVYYQARHSGNVGLDNEWVIKAADVFNHGRPPYEEERFLYLPPGVLAGVPWLWFSLKTRLDLLPFVGIAFVLTGWVLSLRIFGVSARSRLAVLGALALCFLEPFTNVVQIGNWTSGYVMALPAVLLLAANRRWTAAAVVFGVAISIKPILAPVVLVFLMARQFKAFAVAIVVPAVIAVAAGAMMPQPTLFLTKTLPYLLGGQGGFAAPFDASVSNVLHRLGLPEGVAGAAGLAAAAVMIVLAWLRWRRGGHEGLRLVETSAMLMLAAFLGTKPSFDHYTLIVLVPMAAAVVAPGAASRSPWFWIGYVPMVNGLTLPFVSAWNTYNYRVLGTNLASAATLASRAAGRRPAGPAPAGAAPGRTPERRQTPSAV</sequence>